<dbReference type="SMART" id="SM00479">
    <property type="entry name" value="EXOIII"/>
    <property type="match status" value="1"/>
</dbReference>
<dbReference type="EMBL" id="AP023359">
    <property type="protein sequence ID" value="BCJ70025.1"/>
    <property type="molecule type" value="Genomic_DNA"/>
</dbReference>
<keyword evidence="6" id="KW-1185">Reference proteome</keyword>
<evidence type="ECO:0000256" key="1">
    <source>
        <dbReference type="ARBA" id="ARBA00022722"/>
    </source>
</evidence>
<dbReference type="PANTHER" id="PTHR30231:SF4">
    <property type="entry name" value="PROTEIN NEN2"/>
    <property type="match status" value="1"/>
</dbReference>
<gene>
    <name evidence="5" type="ORF">Prubr_70460</name>
</gene>
<dbReference type="GO" id="GO:0003676">
    <property type="term" value="F:nucleic acid binding"/>
    <property type="evidence" value="ECO:0007669"/>
    <property type="project" value="InterPro"/>
</dbReference>
<dbReference type="InterPro" id="IPR012337">
    <property type="entry name" value="RNaseH-like_sf"/>
</dbReference>
<name>A0A810NFJ6_9ACTN</name>
<protein>
    <recommendedName>
        <fullName evidence="4">Exonuclease domain-containing protein</fullName>
    </recommendedName>
</protein>
<dbReference type="Gene3D" id="3.30.420.10">
    <property type="entry name" value="Ribonuclease H-like superfamily/Ribonuclease H"/>
    <property type="match status" value="1"/>
</dbReference>
<reference evidence="5" key="1">
    <citation type="submission" date="2020-08" db="EMBL/GenBank/DDBJ databases">
        <title>Whole genome shotgun sequence of Polymorphospora rubra NBRC 101157.</title>
        <authorList>
            <person name="Komaki H."/>
            <person name="Tamura T."/>
        </authorList>
    </citation>
    <scope>NUCLEOTIDE SEQUENCE</scope>
    <source>
        <strain evidence="5">NBRC 101157</strain>
    </source>
</reference>
<dbReference type="Proteomes" id="UP000680866">
    <property type="component" value="Chromosome"/>
</dbReference>
<evidence type="ECO:0000256" key="3">
    <source>
        <dbReference type="ARBA" id="ARBA00022839"/>
    </source>
</evidence>
<evidence type="ECO:0000256" key="2">
    <source>
        <dbReference type="ARBA" id="ARBA00022801"/>
    </source>
</evidence>
<dbReference type="RefSeq" id="WP_212819678.1">
    <property type="nucleotide sequence ID" value="NZ_AP023359.1"/>
</dbReference>
<accession>A0A810NFJ6</accession>
<dbReference type="PANTHER" id="PTHR30231">
    <property type="entry name" value="DNA POLYMERASE III SUBUNIT EPSILON"/>
    <property type="match status" value="1"/>
</dbReference>
<dbReference type="InterPro" id="IPR013520">
    <property type="entry name" value="Ribonucl_H"/>
</dbReference>
<keyword evidence="2" id="KW-0378">Hydrolase</keyword>
<evidence type="ECO:0000313" key="5">
    <source>
        <dbReference type="EMBL" id="BCJ70025.1"/>
    </source>
</evidence>
<dbReference type="InterPro" id="IPR036397">
    <property type="entry name" value="RNaseH_sf"/>
</dbReference>
<dbReference type="AlphaFoldDB" id="A0A810NFJ6"/>
<sequence length="197" mass="20900">MTNDTRYAVVDVETTGLHPERDRVLSVAVVQVDRHGTVSDSWSTLVDPGCDPGPVHIHGLTPQRLAGAPRHGEIAPQFDDLLDGLLPDLRLGTVATHWGVLLVRAHDALEDATALAGVFRHSLAAADADGVPLPLVACEQATPWIRARPPRYEGGWLNPGRLDVGGNLVQGMRIAVTGATGLPARRSTAAATTPVWT</sequence>
<dbReference type="GO" id="GO:0008408">
    <property type="term" value="F:3'-5' exonuclease activity"/>
    <property type="evidence" value="ECO:0007669"/>
    <property type="project" value="TreeGrafter"/>
</dbReference>
<dbReference type="Pfam" id="PF00929">
    <property type="entry name" value="RNase_T"/>
    <property type="match status" value="1"/>
</dbReference>
<dbReference type="KEGG" id="pry:Prubr_70460"/>
<keyword evidence="1" id="KW-0540">Nuclease</keyword>
<feature type="domain" description="Exonuclease" evidence="4">
    <location>
        <begin position="6"/>
        <end position="128"/>
    </location>
</feature>
<evidence type="ECO:0000313" key="6">
    <source>
        <dbReference type="Proteomes" id="UP000680866"/>
    </source>
</evidence>
<evidence type="ECO:0000259" key="4">
    <source>
        <dbReference type="SMART" id="SM00479"/>
    </source>
</evidence>
<keyword evidence="3" id="KW-0269">Exonuclease</keyword>
<dbReference type="CDD" id="cd06127">
    <property type="entry name" value="DEDDh"/>
    <property type="match status" value="1"/>
</dbReference>
<dbReference type="GO" id="GO:0005829">
    <property type="term" value="C:cytosol"/>
    <property type="evidence" value="ECO:0007669"/>
    <property type="project" value="TreeGrafter"/>
</dbReference>
<proteinExistence type="predicted"/>
<organism evidence="5 6">
    <name type="scientific">Polymorphospora rubra</name>
    <dbReference type="NCBI Taxonomy" id="338584"/>
    <lineage>
        <taxon>Bacteria</taxon>
        <taxon>Bacillati</taxon>
        <taxon>Actinomycetota</taxon>
        <taxon>Actinomycetes</taxon>
        <taxon>Micromonosporales</taxon>
        <taxon>Micromonosporaceae</taxon>
        <taxon>Polymorphospora</taxon>
    </lineage>
</organism>
<dbReference type="SUPFAM" id="SSF53098">
    <property type="entry name" value="Ribonuclease H-like"/>
    <property type="match status" value="1"/>
</dbReference>